<dbReference type="GO" id="GO:0006302">
    <property type="term" value="P:double-strand break repair"/>
    <property type="evidence" value="ECO:0007669"/>
    <property type="project" value="InterPro"/>
</dbReference>
<feature type="coiled-coil region" evidence="11">
    <location>
        <begin position="757"/>
        <end position="818"/>
    </location>
</feature>
<dbReference type="GO" id="GO:0043047">
    <property type="term" value="F:single-stranded telomeric DNA binding"/>
    <property type="evidence" value="ECO:0007669"/>
    <property type="project" value="TreeGrafter"/>
</dbReference>
<dbReference type="GO" id="GO:0051880">
    <property type="term" value="F:G-quadruplex DNA binding"/>
    <property type="evidence" value="ECO:0007669"/>
    <property type="project" value="TreeGrafter"/>
</dbReference>
<keyword evidence="8" id="KW-0862">Zinc</keyword>
<proteinExistence type="inferred from homology"/>
<reference evidence="14 16" key="1">
    <citation type="journal article" date="2012" name="Nature">
        <title>Algal genomes reveal evolutionary mosaicism and the fate of nucleomorphs.</title>
        <authorList>
            <consortium name="DOE Joint Genome Institute"/>
            <person name="Curtis B.A."/>
            <person name="Tanifuji G."/>
            <person name="Burki F."/>
            <person name="Gruber A."/>
            <person name="Irimia M."/>
            <person name="Maruyama S."/>
            <person name="Arias M.C."/>
            <person name="Ball S.G."/>
            <person name="Gile G.H."/>
            <person name="Hirakawa Y."/>
            <person name="Hopkins J.F."/>
            <person name="Kuo A."/>
            <person name="Rensing S.A."/>
            <person name="Schmutz J."/>
            <person name="Symeonidi A."/>
            <person name="Elias M."/>
            <person name="Eveleigh R.J."/>
            <person name="Herman E.K."/>
            <person name="Klute M.J."/>
            <person name="Nakayama T."/>
            <person name="Obornik M."/>
            <person name="Reyes-Prieto A."/>
            <person name="Armbrust E.V."/>
            <person name="Aves S.J."/>
            <person name="Beiko R.G."/>
            <person name="Coutinho P."/>
            <person name="Dacks J.B."/>
            <person name="Durnford D.G."/>
            <person name="Fast N.M."/>
            <person name="Green B.R."/>
            <person name="Grisdale C.J."/>
            <person name="Hempel F."/>
            <person name="Henrissat B."/>
            <person name="Hoppner M.P."/>
            <person name="Ishida K."/>
            <person name="Kim E."/>
            <person name="Koreny L."/>
            <person name="Kroth P.G."/>
            <person name="Liu Y."/>
            <person name="Malik S.B."/>
            <person name="Maier U.G."/>
            <person name="McRose D."/>
            <person name="Mock T."/>
            <person name="Neilson J.A."/>
            <person name="Onodera N.T."/>
            <person name="Poole A.M."/>
            <person name="Pritham E.J."/>
            <person name="Richards T.A."/>
            <person name="Rocap G."/>
            <person name="Roy S.W."/>
            <person name="Sarai C."/>
            <person name="Schaack S."/>
            <person name="Shirato S."/>
            <person name="Slamovits C.H."/>
            <person name="Spencer D.F."/>
            <person name="Suzuki S."/>
            <person name="Worden A.Z."/>
            <person name="Zauner S."/>
            <person name="Barry K."/>
            <person name="Bell C."/>
            <person name="Bharti A.K."/>
            <person name="Crow J.A."/>
            <person name="Grimwood J."/>
            <person name="Kramer R."/>
            <person name="Lindquist E."/>
            <person name="Lucas S."/>
            <person name="Salamov A."/>
            <person name="McFadden G.I."/>
            <person name="Lane C.E."/>
            <person name="Keeling P.J."/>
            <person name="Gray M.W."/>
            <person name="Grigoriev I.V."/>
            <person name="Archibald J.M."/>
        </authorList>
    </citation>
    <scope>NUCLEOTIDE SEQUENCE</scope>
    <source>
        <strain evidence="14 16">CCMP2712</strain>
    </source>
</reference>
<keyword evidence="11" id="KW-0175">Coiled coil</keyword>
<keyword evidence="6" id="KW-0158">Chromosome</keyword>
<dbReference type="PaxDb" id="55529-EKX42277"/>
<evidence type="ECO:0000256" key="8">
    <source>
        <dbReference type="ARBA" id="ARBA00022833"/>
    </source>
</evidence>
<gene>
    <name evidence="14" type="primary">Rad50</name>
    <name evidence="14" type="synonym">sbcC</name>
    <name evidence="14" type="ORF">GUITHDRAFT_164181</name>
</gene>
<feature type="coiled-coil region" evidence="11">
    <location>
        <begin position="908"/>
        <end position="1003"/>
    </location>
</feature>
<dbReference type="HOGENOM" id="CLU_006184_0_0_1"/>
<dbReference type="GO" id="GO:0070192">
    <property type="term" value="P:chromosome organization involved in meiotic cell cycle"/>
    <property type="evidence" value="ECO:0007669"/>
    <property type="project" value="TreeGrafter"/>
</dbReference>
<dbReference type="InterPro" id="IPR038729">
    <property type="entry name" value="Rad50/SbcC_AAA"/>
</dbReference>
<evidence type="ECO:0000256" key="1">
    <source>
        <dbReference type="ARBA" id="ARBA00001947"/>
    </source>
</evidence>
<keyword evidence="16" id="KW-1185">Reference proteome</keyword>
<feature type="coiled-coil region" evidence="11">
    <location>
        <begin position="845"/>
        <end position="872"/>
    </location>
</feature>
<name>L1J1X1_GUITC</name>
<dbReference type="OrthoDB" id="18797at2759"/>
<evidence type="ECO:0000256" key="6">
    <source>
        <dbReference type="ARBA" id="ARBA00022454"/>
    </source>
</evidence>
<dbReference type="STRING" id="905079.L1J1X1"/>
<dbReference type="SUPFAM" id="SSF52540">
    <property type="entry name" value="P-loop containing nucleoside triphosphate hydrolases"/>
    <property type="match status" value="1"/>
</dbReference>
<dbReference type="EMBL" id="JH993018">
    <property type="protein sequence ID" value="EKX42277.1"/>
    <property type="molecule type" value="Genomic_DNA"/>
</dbReference>
<dbReference type="Proteomes" id="UP000011087">
    <property type="component" value="Unassembled WGS sequence"/>
</dbReference>
<reference evidence="16" key="2">
    <citation type="submission" date="2012-11" db="EMBL/GenBank/DDBJ databases">
        <authorList>
            <person name="Kuo A."/>
            <person name="Curtis B.A."/>
            <person name="Tanifuji G."/>
            <person name="Burki F."/>
            <person name="Gruber A."/>
            <person name="Irimia M."/>
            <person name="Maruyama S."/>
            <person name="Arias M.C."/>
            <person name="Ball S.G."/>
            <person name="Gile G.H."/>
            <person name="Hirakawa Y."/>
            <person name="Hopkins J.F."/>
            <person name="Rensing S.A."/>
            <person name="Schmutz J."/>
            <person name="Symeonidi A."/>
            <person name="Elias M."/>
            <person name="Eveleigh R.J."/>
            <person name="Herman E.K."/>
            <person name="Klute M.J."/>
            <person name="Nakayama T."/>
            <person name="Obornik M."/>
            <person name="Reyes-Prieto A."/>
            <person name="Armbrust E.V."/>
            <person name="Aves S.J."/>
            <person name="Beiko R.G."/>
            <person name="Coutinho P."/>
            <person name="Dacks J.B."/>
            <person name="Durnford D.G."/>
            <person name="Fast N.M."/>
            <person name="Green B.R."/>
            <person name="Grisdale C."/>
            <person name="Hempe F."/>
            <person name="Henrissat B."/>
            <person name="Hoppner M.P."/>
            <person name="Ishida K.-I."/>
            <person name="Kim E."/>
            <person name="Koreny L."/>
            <person name="Kroth P.G."/>
            <person name="Liu Y."/>
            <person name="Malik S.-B."/>
            <person name="Maier U.G."/>
            <person name="McRose D."/>
            <person name="Mock T."/>
            <person name="Neilson J.A."/>
            <person name="Onodera N.T."/>
            <person name="Poole A.M."/>
            <person name="Pritham E.J."/>
            <person name="Richards T.A."/>
            <person name="Rocap G."/>
            <person name="Roy S.W."/>
            <person name="Sarai C."/>
            <person name="Schaack S."/>
            <person name="Shirato S."/>
            <person name="Slamovits C.H."/>
            <person name="Spencer D.F."/>
            <person name="Suzuki S."/>
            <person name="Worden A.Z."/>
            <person name="Zauner S."/>
            <person name="Barry K."/>
            <person name="Bell C."/>
            <person name="Bharti A.K."/>
            <person name="Crow J.A."/>
            <person name="Grimwood J."/>
            <person name="Kramer R."/>
            <person name="Lindquist E."/>
            <person name="Lucas S."/>
            <person name="Salamov A."/>
            <person name="McFadden G.I."/>
            <person name="Lane C.E."/>
            <person name="Keeling P.J."/>
            <person name="Gray M.W."/>
            <person name="Grigoriev I.V."/>
            <person name="Archibald J.M."/>
        </authorList>
    </citation>
    <scope>NUCLEOTIDE SEQUENCE</scope>
    <source>
        <strain evidence="16">CCMP2712</strain>
    </source>
</reference>
<dbReference type="GO" id="GO:0003691">
    <property type="term" value="F:double-stranded telomeric DNA binding"/>
    <property type="evidence" value="ECO:0007669"/>
    <property type="project" value="TreeGrafter"/>
</dbReference>
<dbReference type="GO" id="GO:0030870">
    <property type="term" value="C:Mre11 complex"/>
    <property type="evidence" value="ECO:0007669"/>
    <property type="project" value="TreeGrafter"/>
</dbReference>
<dbReference type="GO" id="GO:0046872">
    <property type="term" value="F:metal ion binding"/>
    <property type="evidence" value="ECO:0007669"/>
    <property type="project" value="UniProtKB-KW"/>
</dbReference>
<feature type="domain" description="Rad50/SbcC-type AAA" evidence="13">
    <location>
        <begin position="6"/>
        <end position="237"/>
    </location>
</feature>
<keyword evidence="7" id="KW-0479">Metal-binding</keyword>
<dbReference type="eggNOG" id="KOG0962">
    <property type="taxonomic scope" value="Eukaryota"/>
</dbReference>
<comment type="cofactor">
    <cofactor evidence="1">
        <name>Zn(2+)</name>
        <dbReference type="ChEBI" id="CHEBI:29105"/>
    </cofactor>
</comment>
<dbReference type="EnsemblProtists" id="EKX42277">
    <property type="protein sequence ID" value="EKX42277"/>
    <property type="gene ID" value="GUITHDRAFT_164181"/>
</dbReference>
<organism evidence="14">
    <name type="scientific">Guillardia theta (strain CCMP2712)</name>
    <name type="common">Cryptophyte</name>
    <dbReference type="NCBI Taxonomy" id="905079"/>
    <lineage>
        <taxon>Eukaryota</taxon>
        <taxon>Cryptophyceae</taxon>
        <taxon>Pyrenomonadales</taxon>
        <taxon>Geminigeraceae</taxon>
        <taxon>Guillardia</taxon>
    </lineage>
</organism>
<dbReference type="AlphaFoldDB" id="L1J1X1"/>
<comment type="similarity">
    <text evidence="5">Belongs to the SMC family. RAD50 subfamily.</text>
</comment>
<accession>L1J1X1</accession>
<evidence type="ECO:0000313" key="16">
    <source>
        <dbReference type="Proteomes" id="UP000011087"/>
    </source>
</evidence>
<dbReference type="InterPro" id="IPR027417">
    <property type="entry name" value="P-loop_NTPase"/>
</dbReference>
<comment type="catalytic activity">
    <reaction evidence="10">
        <text>ATP + H2O = ADP + phosphate + H(+)</text>
        <dbReference type="Rhea" id="RHEA:13065"/>
        <dbReference type="ChEBI" id="CHEBI:15377"/>
        <dbReference type="ChEBI" id="CHEBI:15378"/>
        <dbReference type="ChEBI" id="CHEBI:30616"/>
        <dbReference type="ChEBI" id="CHEBI:43474"/>
        <dbReference type="ChEBI" id="CHEBI:456216"/>
    </reaction>
</comment>
<evidence type="ECO:0000313" key="14">
    <source>
        <dbReference type="EMBL" id="EKX42277.1"/>
    </source>
</evidence>
<evidence type="ECO:0000256" key="4">
    <source>
        <dbReference type="ARBA" id="ARBA00004286"/>
    </source>
</evidence>
<keyword evidence="9" id="KW-0539">Nucleus</keyword>
<evidence type="ECO:0000256" key="7">
    <source>
        <dbReference type="ARBA" id="ARBA00022723"/>
    </source>
</evidence>
<evidence type="ECO:0000313" key="15">
    <source>
        <dbReference type="EnsemblProtists" id="EKX42277"/>
    </source>
</evidence>
<evidence type="ECO:0000256" key="2">
    <source>
        <dbReference type="ARBA" id="ARBA00004123"/>
    </source>
</evidence>
<dbReference type="Pfam" id="PF13476">
    <property type="entry name" value="AAA_23"/>
    <property type="match status" value="1"/>
</dbReference>
<dbReference type="KEGG" id="gtt:GUITHDRAFT_164181"/>
<sequence>MTTVDKLLIQGIRSYGPDDRDKQTIQFGCPLTLILGKNGSGKTTIIECLRMITSGALPPHASSGQSFIHDPRASNRTKTSSLIRMRFSRLNGEQVTVKQTFELANKSEQKQQYRKVSSEIEIKSANKEAESMNRKCGDDNVVPIMMGVTKALLQHVIFCHQEESNWILGDSRSIKEKFDAIFASTKYAKALESIRKTQQETKTELKEIHERVNRLRTNRDHAKQQRENLQNYQQRSEEGKRQIEMHEKNCKNAEQELQNLSNTIDEYADKETQVKSLEGRLETLEKFKAQAEADVKQEFTEDVNTLESLLADLKVQDRDCQESFENLVNEENDVKGKLNDCQENISRLKNDKSNLIRDKQLLETKKEERLKFCKDIASEYSLDKTDVNEVGISIESSFSRVFGDAINAQQSQHQIDLEKKKAYFLECHKIISHLQYKTKSNADLQDRKKEVMDDAEKQIKILNEKQSLLSSNDKMWEEREVEITKVQQELDELKESGGQERFTRRIDEFRGEKENKKLEMEQIEAELNRRRCEHDEYISWKHKQRDYESRLAKANEILAQNDRKFQEIMKFRPDLESLQNANDIATLSQESRRNMDRIKNEMFQHQQTLETSDSNLRKVSSEMDELKKSCEDLRNRSQESAVKGGATRESMLGSDVDANLERLTKSLNNDKEILNQQCVANRSLKSLVETFEKFASEHHKCPICAKQVESERQLEKIKSKCASLQADVTPEVLKKLEEQIMEVDKKIGHVAHACELRQELKGLEAQLLEKSKEAEELSAIKASAIDSQEALTKRKQEAEEHDEKVNQLTSILDEMDLKSLARMKSELSDSKVSDTAQDDGQNSSYESLIARKKELQDACIELDTKIDALFKEREVCQEKENSLQKKVSLFSSEKEKFDQTKLQNQRELEGFKKQKENAIIEIQKAQKDQVHDEKLLSEKEAEKKNLQKEIDSLQNENDSKLHSMKEKLFQLKSFDSEIYNSSRSSLDKAIRDVEGRIKEEEKKQKERDAEGIRGCESELRKSEYQDIDKIYALELVKLNAKRIAEQDLDKSYKALDRALVKFHTLKMEQINQSLKEFWQNTYRGDDIAYIEIKTDVDESNNRRTHNYRLVMKCLDAVELDMRGRCSAGQKVLASLVVRLALAETFCHNCGILALDEPTSNLDAKNIEGFTDALSRLVNERKAESDTFQLIVISHDMEFIENLAFKTGTTHYMRFVIFFMVNSEL</sequence>
<evidence type="ECO:0000256" key="11">
    <source>
        <dbReference type="SAM" id="Coils"/>
    </source>
</evidence>
<evidence type="ECO:0000259" key="13">
    <source>
        <dbReference type="Pfam" id="PF13476"/>
    </source>
</evidence>
<evidence type="ECO:0000256" key="5">
    <source>
        <dbReference type="ARBA" id="ARBA00009439"/>
    </source>
</evidence>
<dbReference type="GO" id="GO:0007004">
    <property type="term" value="P:telomere maintenance via telomerase"/>
    <property type="evidence" value="ECO:0007669"/>
    <property type="project" value="TreeGrafter"/>
</dbReference>
<feature type="region of interest" description="Disordered" evidence="12">
    <location>
        <begin position="220"/>
        <end position="241"/>
    </location>
</feature>
<dbReference type="GO" id="GO:0009507">
    <property type="term" value="C:chloroplast"/>
    <property type="evidence" value="ECO:0007669"/>
    <property type="project" value="UniProtKB-SubCell"/>
</dbReference>
<feature type="coiled-coil region" evidence="11">
    <location>
        <begin position="445"/>
        <end position="533"/>
    </location>
</feature>
<dbReference type="PANTHER" id="PTHR18867">
    <property type="entry name" value="RAD50"/>
    <property type="match status" value="1"/>
</dbReference>
<dbReference type="GO" id="GO:0000722">
    <property type="term" value="P:telomere maintenance via recombination"/>
    <property type="evidence" value="ECO:0007669"/>
    <property type="project" value="TreeGrafter"/>
</dbReference>
<evidence type="ECO:0000256" key="9">
    <source>
        <dbReference type="ARBA" id="ARBA00023242"/>
    </source>
</evidence>
<dbReference type="PANTHER" id="PTHR18867:SF12">
    <property type="entry name" value="DNA REPAIR PROTEIN RAD50"/>
    <property type="match status" value="1"/>
</dbReference>
<dbReference type="OMA" id="FSDYYYR"/>
<evidence type="ECO:0000256" key="12">
    <source>
        <dbReference type="SAM" id="MobiDB-lite"/>
    </source>
</evidence>
<dbReference type="Gene3D" id="3.40.50.300">
    <property type="entry name" value="P-loop containing nucleotide triphosphate hydrolases"/>
    <property type="match status" value="2"/>
</dbReference>
<dbReference type="GO" id="GO:0000794">
    <property type="term" value="C:condensed nuclear chromosome"/>
    <property type="evidence" value="ECO:0007669"/>
    <property type="project" value="TreeGrafter"/>
</dbReference>
<evidence type="ECO:0000256" key="10">
    <source>
        <dbReference type="ARBA" id="ARBA00049360"/>
    </source>
</evidence>
<feature type="coiled-coil region" evidence="11">
    <location>
        <begin position="609"/>
        <end position="643"/>
    </location>
</feature>
<protein>
    <submittedName>
        <fullName evidence="14">Rad50/sbcC double strand break DNA repair processing nuclease, meiosis and mitosis</fullName>
    </submittedName>
</protein>
<evidence type="ECO:0000256" key="3">
    <source>
        <dbReference type="ARBA" id="ARBA00004229"/>
    </source>
</evidence>
<dbReference type="GO" id="GO:0016887">
    <property type="term" value="F:ATP hydrolysis activity"/>
    <property type="evidence" value="ECO:0007669"/>
    <property type="project" value="InterPro"/>
</dbReference>
<reference evidence="15" key="3">
    <citation type="submission" date="2015-06" db="UniProtKB">
        <authorList>
            <consortium name="EnsemblProtists"/>
        </authorList>
    </citation>
    <scope>IDENTIFICATION</scope>
</reference>
<comment type="subcellular location">
    <subcellularLocation>
        <location evidence="4">Chromosome</location>
    </subcellularLocation>
    <subcellularLocation>
        <location evidence="2">Nucleus</location>
    </subcellularLocation>
    <subcellularLocation>
        <location evidence="3">Plastid</location>
        <location evidence="3">Chloroplast</location>
    </subcellularLocation>
</comment>